<feature type="region of interest" description="Disordered" evidence="1">
    <location>
        <begin position="312"/>
        <end position="343"/>
    </location>
</feature>
<evidence type="ECO:0000259" key="2">
    <source>
        <dbReference type="PROSITE" id="PS50090"/>
    </source>
</evidence>
<evidence type="ECO:0000256" key="1">
    <source>
        <dbReference type="SAM" id="MobiDB-lite"/>
    </source>
</evidence>
<dbReference type="Proteomes" id="UP000191342">
    <property type="component" value="Unassembled WGS sequence"/>
</dbReference>
<accession>A0A1V6SJQ4</accession>
<feature type="region of interest" description="Disordered" evidence="1">
    <location>
        <begin position="216"/>
        <end position="247"/>
    </location>
</feature>
<dbReference type="InterPro" id="IPR001005">
    <property type="entry name" value="SANT/Myb"/>
</dbReference>
<feature type="region of interest" description="Disordered" evidence="1">
    <location>
        <begin position="32"/>
        <end position="52"/>
    </location>
</feature>
<reference evidence="4" key="1">
    <citation type="journal article" date="2017" name="Nat. Microbiol.">
        <title>Global analysis of biosynthetic gene clusters reveals vast potential of secondary metabolite production in Penicillium species.</title>
        <authorList>
            <person name="Nielsen J.C."/>
            <person name="Grijseels S."/>
            <person name="Prigent S."/>
            <person name="Ji B."/>
            <person name="Dainat J."/>
            <person name="Nielsen K.F."/>
            <person name="Frisvad J.C."/>
            <person name="Workman M."/>
            <person name="Nielsen J."/>
        </authorList>
    </citation>
    <scope>NUCLEOTIDE SEQUENCE [LARGE SCALE GENOMIC DNA]</scope>
    <source>
        <strain evidence="4">IBT 14082</strain>
    </source>
</reference>
<dbReference type="STRING" id="254877.A0A1V6SJQ4"/>
<evidence type="ECO:0000313" key="4">
    <source>
        <dbReference type="Proteomes" id="UP000191342"/>
    </source>
</evidence>
<dbReference type="PROSITE" id="PS50090">
    <property type="entry name" value="MYB_LIKE"/>
    <property type="match status" value="1"/>
</dbReference>
<feature type="compositionally biased region" description="Polar residues" evidence="1">
    <location>
        <begin position="319"/>
        <end position="333"/>
    </location>
</feature>
<evidence type="ECO:0000313" key="3">
    <source>
        <dbReference type="EMBL" id="OQE14272.1"/>
    </source>
</evidence>
<feature type="domain" description="Myb-like" evidence="2">
    <location>
        <begin position="340"/>
        <end position="394"/>
    </location>
</feature>
<dbReference type="EMBL" id="MLQL01000039">
    <property type="protein sequence ID" value="OQE14272.1"/>
    <property type="molecule type" value="Genomic_DNA"/>
</dbReference>
<dbReference type="OrthoDB" id="2143914at2759"/>
<comment type="caution">
    <text evidence="3">The sequence shown here is derived from an EMBL/GenBank/DDBJ whole genome shotgun (WGS) entry which is preliminary data.</text>
</comment>
<keyword evidence="4" id="KW-1185">Reference proteome</keyword>
<feature type="compositionally biased region" description="Basic and acidic residues" evidence="1">
    <location>
        <begin position="216"/>
        <end position="227"/>
    </location>
</feature>
<name>A0A1V6SJQ4_9EURO</name>
<sequence>MLSASYRLESFRPWNLPQEKVQPLRDHLGTRYPSPVSISATPSPSNLSNPISGTQETCASRLERHPLPVRPPAEVCFNGDPQPNAQITRHEPEILEPTSPTYPGPNAFDFEDTLYLNDPPSVGDGDRTMTSEQIVPDSEHQSLGFDSSGWELAFTPDQHSQFEVLESPLESPMQTGHFAEDLTIDPAILDDNRSGDVEQAQTTPTTTIAAAIPRRIPVEHSRSPVRDAHRHSRQHDPKRPVQVGRLPAKISKVSVVVDNRPKKRASRSTPELGRKNVSLPTFRAQFSALPVEERLQFLSWLFEGALSHCLHTPPRRDTAPTSRSQHTSQNAQTVDAGLTPSSRKGLPWCEEEGRLLVKLREEENLAWSEVTKRFGQKFTGRSQGSMQVYWSTKLRKQQPCTAKNV</sequence>
<gene>
    <name evidence="3" type="ORF">PENFLA_c039G00714</name>
</gene>
<organism evidence="3 4">
    <name type="scientific">Penicillium flavigenum</name>
    <dbReference type="NCBI Taxonomy" id="254877"/>
    <lineage>
        <taxon>Eukaryota</taxon>
        <taxon>Fungi</taxon>
        <taxon>Dikarya</taxon>
        <taxon>Ascomycota</taxon>
        <taxon>Pezizomycotina</taxon>
        <taxon>Eurotiomycetes</taxon>
        <taxon>Eurotiomycetidae</taxon>
        <taxon>Eurotiales</taxon>
        <taxon>Aspergillaceae</taxon>
        <taxon>Penicillium</taxon>
    </lineage>
</organism>
<proteinExistence type="predicted"/>
<feature type="compositionally biased region" description="Polar residues" evidence="1">
    <location>
        <begin position="36"/>
        <end position="52"/>
    </location>
</feature>
<protein>
    <recommendedName>
        <fullName evidence="2">Myb-like domain-containing protein</fullName>
    </recommendedName>
</protein>
<dbReference type="AlphaFoldDB" id="A0A1V6SJQ4"/>